<evidence type="ECO:0000256" key="2">
    <source>
        <dbReference type="ARBA" id="ARBA00023125"/>
    </source>
</evidence>
<dbReference type="InterPro" id="IPR036388">
    <property type="entry name" value="WH-like_DNA-bd_sf"/>
</dbReference>
<dbReference type="GO" id="GO:0003677">
    <property type="term" value="F:DNA binding"/>
    <property type="evidence" value="ECO:0007669"/>
    <property type="project" value="UniProtKB-KW"/>
</dbReference>
<dbReference type="PANTHER" id="PTHR43132:SF6">
    <property type="entry name" value="HTH-TYPE TRANSCRIPTIONAL REPRESSOR CZRA"/>
    <property type="match status" value="1"/>
</dbReference>
<keyword evidence="3" id="KW-0804">Transcription</keyword>
<evidence type="ECO:0000313" key="7">
    <source>
        <dbReference type="EMBL" id="HCE16473.1"/>
    </source>
</evidence>
<proteinExistence type="predicted"/>
<organism evidence="7 9">
    <name type="scientific">Anaerolinea thermolimosa</name>
    <dbReference type="NCBI Taxonomy" id="229919"/>
    <lineage>
        <taxon>Bacteria</taxon>
        <taxon>Bacillati</taxon>
        <taxon>Chloroflexota</taxon>
        <taxon>Anaerolineae</taxon>
        <taxon>Anaerolineales</taxon>
        <taxon>Anaerolineaceae</taxon>
        <taxon>Anaerolinea</taxon>
    </lineage>
</organism>
<dbReference type="CDD" id="cd00090">
    <property type="entry name" value="HTH_ARSR"/>
    <property type="match status" value="1"/>
</dbReference>
<dbReference type="PRINTS" id="PR00778">
    <property type="entry name" value="HTHARSR"/>
</dbReference>
<dbReference type="NCBIfam" id="NF033788">
    <property type="entry name" value="HTH_metalloreg"/>
    <property type="match status" value="1"/>
</dbReference>
<evidence type="ECO:0000256" key="3">
    <source>
        <dbReference type="ARBA" id="ARBA00023163"/>
    </source>
</evidence>
<dbReference type="RefSeq" id="WP_062196539.1">
    <property type="nucleotide sequence ID" value="NZ_DF967968.1"/>
</dbReference>
<sequence>MEPKGTTIDEQAVNRVRAGLIDALTATRLAEAFAALSDPTRVLIISALLEGELCVFDLAAVLGLSQSATSHQLRILRHLNLVRTRKEGRLVYYALDDEHIRDLFQRGLEHVRHR</sequence>
<keyword evidence="8" id="KW-1185">Reference proteome</keyword>
<evidence type="ECO:0000256" key="1">
    <source>
        <dbReference type="ARBA" id="ARBA00023015"/>
    </source>
</evidence>
<dbReference type="Gene3D" id="1.10.10.10">
    <property type="entry name" value="Winged helix-like DNA-binding domain superfamily/Winged helix DNA-binding domain"/>
    <property type="match status" value="1"/>
</dbReference>
<dbReference type="SMART" id="SM00418">
    <property type="entry name" value="HTH_ARSR"/>
    <property type="match status" value="1"/>
</dbReference>
<dbReference type="GO" id="GO:0003700">
    <property type="term" value="F:DNA-binding transcription factor activity"/>
    <property type="evidence" value="ECO:0007669"/>
    <property type="project" value="InterPro"/>
</dbReference>
<accession>A0A0M8JPG2</accession>
<evidence type="ECO:0000313" key="8">
    <source>
        <dbReference type="Proteomes" id="UP000253922"/>
    </source>
</evidence>
<dbReference type="PROSITE" id="PS50987">
    <property type="entry name" value="HTH_ARSR_2"/>
    <property type="match status" value="1"/>
</dbReference>
<dbReference type="Proteomes" id="UP000264141">
    <property type="component" value="Unassembled WGS sequence"/>
</dbReference>
<keyword evidence="1" id="KW-0805">Transcription regulation</keyword>
<dbReference type="OrthoDB" id="9794330at2"/>
<name>A0A0M8JPG2_9CHLR</name>
<dbReference type="STRING" id="229919.GCA_001050195_03570"/>
<feature type="domain" description="HTH arsR-type" evidence="4">
    <location>
        <begin position="21"/>
        <end position="114"/>
    </location>
</feature>
<reference evidence="8" key="2">
    <citation type="submission" date="2015-07" db="EMBL/GenBank/DDBJ databases">
        <title>Draft Genome Sequences of Anaerolinea thermolimosa IMO-1, Bellilinea caldifistulae GOMI-1, Leptolinea tardivitalis YMTK-2, Levilinea saccharolytica KIBI-1,Longilinea arvoryzae KOME-1, Previously Described as Members of the Anaerolineaceae (Chloroflexi).</title>
        <authorList>
            <person name="Sekiguchi Y."/>
            <person name="Ohashi A."/>
            <person name="Matsuura N."/>
            <person name="Tourlousse M.D."/>
        </authorList>
    </citation>
    <scope>NUCLEOTIDE SEQUENCE [LARGE SCALE GENOMIC DNA]</scope>
    <source>
        <strain evidence="8">IMO-1</strain>
    </source>
</reference>
<dbReference type="InterPro" id="IPR036390">
    <property type="entry name" value="WH_DNA-bd_sf"/>
</dbReference>
<evidence type="ECO:0000259" key="4">
    <source>
        <dbReference type="PROSITE" id="PS50987"/>
    </source>
</evidence>
<evidence type="ECO:0000313" key="6">
    <source>
        <dbReference type="EMBL" id="GAP08731.1"/>
    </source>
</evidence>
<dbReference type="PANTHER" id="PTHR43132">
    <property type="entry name" value="ARSENICAL RESISTANCE OPERON REPRESSOR ARSR-RELATED"/>
    <property type="match status" value="1"/>
</dbReference>
<dbReference type="InterPro" id="IPR018334">
    <property type="entry name" value="ArsR_HTH"/>
</dbReference>
<dbReference type="SUPFAM" id="SSF46785">
    <property type="entry name" value="Winged helix' DNA-binding domain"/>
    <property type="match status" value="1"/>
</dbReference>
<dbReference type="Proteomes" id="UP000253922">
    <property type="component" value="Unassembled WGS sequence"/>
</dbReference>
<protein>
    <submittedName>
        <fullName evidence="5 7">Transcriptional regulator</fullName>
    </submittedName>
</protein>
<dbReference type="InterPro" id="IPR001845">
    <property type="entry name" value="HTH_ArsR_DNA-bd_dom"/>
</dbReference>
<dbReference type="AlphaFoldDB" id="A0A0M8JPG2"/>
<dbReference type="InterPro" id="IPR051011">
    <property type="entry name" value="Metal_resp_trans_reg"/>
</dbReference>
<dbReference type="PROSITE" id="PS00846">
    <property type="entry name" value="HTH_ARSR_1"/>
    <property type="match status" value="1"/>
</dbReference>
<dbReference type="InterPro" id="IPR011991">
    <property type="entry name" value="ArsR-like_HTH"/>
</dbReference>
<dbReference type="Pfam" id="PF01022">
    <property type="entry name" value="HTH_5"/>
    <property type="match status" value="1"/>
</dbReference>
<evidence type="ECO:0000313" key="5">
    <source>
        <dbReference type="EMBL" id="GAP08728.1"/>
    </source>
</evidence>
<reference evidence="5" key="1">
    <citation type="journal article" date="2015" name="Genome Announc.">
        <title>Draft Genome Sequences of Anaerolinea thermolimosa IMO-1, Bellilinea caldifistulae GOMI-1, Leptolinea tardivitalis YMTK-2, Levilinea saccharolytica KIBI-1, Longilinea arvoryzae KOME-1, Previously Described as Members of the Class Anaerolineae (Chloroflexi).</title>
        <authorList>
            <person name="Matsuura N."/>
            <person name="Tourlousse M.D."/>
            <person name="Ohashi A."/>
            <person name="Hugenholtz P."/>
            <person name="Sekiguchi Y."/>
        </authorList>
    </citation>
    <scope>NUCLEOTIDE SEQUENCE</scope>
    <source>
        <strain evidence="5">IMO-1</strain>
    </source>
</reference>
<reference evidence="7 9" key="3">
    <citation type="journal article" date="2018" name="Nat. Biotechnol.">
        <title>A standardized bacterial taxonomy based on genome phylogeny substantially revises the tree of life.</title>
        <authorList>
            <person name="Parks D.H."/>
            <person name="Chuvochina M."/>
            <person name="Waite D.W."/>
            <person name="Rinke C."/>
            <person name="Skarshewski A."/>
            <person name="Chaumeil P.A."/>
            <person name="Hugenholtz P."/>
        </authorList>
    </citation>
    <scope>NUCLEOTIDE SEQUENCE [LARGE SCALE GENOMIC DNA]</scope>
    <source>
        <strain evidence="7">UBA8781</strain>
    </source>
</reference>
<dbReference type="EMBL" id="DPBP01000005">
    <property type="protein sequence ID" value="HCE16473.1"/>
    <property type="molecule type" value="Genomic_DNA"/>
</dbReference>
<dbReference type="EMBL" id="DF967968">
    <property type="protein sequence ID" value="GAP08728.1"/>
    <property type="molecule type" value="Genomic_DNA"/>
</dbReference>
<gene>
    <name evidence="5" type="ORF">ATHL_03636</name>
    <name evidence="6" type="ORF">ATHL_03639</name>
    <name evidence="7" type="ORF">DEQ80_01305</name>
</gene>
<keyword evidence="2" id="KW-0238">DNA-binding</keyword>
<evidence type="ECO:0000313" key="9">
    <source>
        <dbReference type="Proteomes" id="UP000264141"/>
    </source>
</evidence>
<dbReference type="EMBL" id="DF967968">
    <property type="protein sequence ID" value="GAP08731.1"/>
    <property type="molecule type" value="Genomic_DNA"/>
</dbReference>